<dbReference type="PANTHER" id="PTHR23513:SF6">
    <property type="entry name" value="MAJOR FACILITATOR SUPERFAMILY ASSOCIATED DOMAIN-CONTAINING PROTEIN"/>
    <property type="match status" value="1"/>
</dbReference>
<evidence type="ECO:0000256" key="4">
    <source>
        <dbReference type="ARBA" id="ARBA00022989"/>
    </source>
</evidence>
<evidence type="ECO:0000313" key="8">
    <source>
        <dbReference type="Proteomes" id="UP000321617"/>
    </source>
</evidence>
<dbReference type="EMBL" id="VLLL01000005">
    <property type="protein sequence ID" value="TWJ15121.1"/>
    <property type="molecule type" value="Genomic_DNA"/>
</dbReference>
<feature type="transmembrane region" description="Helical" evidence="6">
    <location>
        <begin position="52"/>
        <end position="74"/>
    </location>
</feature>
<evidence type="ECO:0000313" key="7">
    <source>
        <dbReference type="EMBL" id="TWJ15121.1"/>
    </source>
</evidence>
<feature type="transmembrane region" description="Helical" evidence="6">
    <location>
        <begin position="255"/>
        <end position="274"/>
    </location>
</feature>
<keyword evidence="2" id="KW-1003">Cell membrane</keyword>
<protein>
    <submittedName>
        <fullName evidence="7">Putative MFS family arabinose efflux permease</fullName>
    </submittedName>
</protein>
<name>A0A562VBC8_9ACTN</name>
<feature type="transmembrane region" description="Helical" evidence="6">
    <location>
        <begin position="20"/>
        <end position="40"/>
    </location>
</feature>
<sequence length="417" mass="44029">MTSQPRGLLRRHADFRRLWLADALSAVGTRIGMLALPMLALLHLDATAFEVALLHTLETLGSLLLGLLAGAWIDRMRCRPVMIGTDIARFALVASIPAAAFLGVLTMTQLYVVAFVTGIATVFFTVAATTYLPRLVADGDLVSANAKLATNTSVAAVLANGAGGLLIQALTAPVALAIDAAGYLWSAVWLRRIRHREQPPTVERRHLGRDVVEGLRFVASQPVLRALAGYSACTMLFQSMHAAVTVVFLVEWIGLGPAAVGLVGMSGLLGALVAGPLTHRLAARFGGARVLCAAAACYAVGFAMTPLTRPGWETAWWITGNLLLCAAIVTNHILSVTTRQLMCPPGLHGRVGATMNFMIWGVMPIGSLLGGVVATLTDVRVTLWIVAAGVTVSALWIVASPLRTLRALPATRQVTAA</sequence>
<dbReference type="RefSeq" id="WP_147133281.1">
    <property type="nucleotide sequence ID" value="NZ_BAABIJ010000001.1"/>
</dbReference>
<feature type="transmembrane region" description="Helical" evidence="6">
    <location>
        <begin position="173"/>
        <end position="190"/>
    </location>
</feature>
<evidence type="ECO:0000256" key="3">
    <source>
        <dbReference type="ARBA" id="ARBA00022692"/>
    </source>
</evidence>
<proteinExistence type="predicted"/>
<dbReference type="GO" id="GO:0005886">
    <property type="term" value="C:plasma membrane"/>
    <property type="evidence" value="ECO:0007669"/>
    <property type="project" value="UniProtKB-SubCell"/>
</dbReference>
<feature type="transmembrane region" description="Helical" evidence="6">
    <location>
        <begin position="286"/>
        <end position="304"/>
    </location>
</feature>
<evidence type="ECO:0000256" key="6">
    <source>
        <dbReference type="SAM" id="Phobius"/>
    </source>
</evidence>
<dbReference type="Gene3D" id="1.20.1250.20">
    <property type="entry name" value="MFS general substrate transporter like domains"/>
    <property type="match status" value="1"/>
</dbReference>
<keyword evidence="8" id="KW-1185">Reference proteome</keyword>
<feature type="transmembrane region" description="Helical" evidence="6">
    <location>
        <begin position="357"/>
        <end position="376"/>
    </location>
</feature>
<evidence type="ECO:0000256" key="5">
    <source>
        <dbReference type="ARBA" id="ARBA00023136"/>
    </source>
</evidence>
<feature type="transmembrane region" description="Helical" evidence="6">
    <location>
        <begin position="382"/>
        <end position="402"/>
    </location>
</feature>
<reference evidence="7 8" key="1">
    <citation type="journal article" date="2013" name="Stand. Genomic Sci.">
        <title>Genomic Encyclopedia of Type Strains, Phase I: The one thousand microbial genomes (KMG-I) project.</title>
        <authorList>
            <person name="Kyrpides N.C."/>
            <person name="Woyke T."/>
            <person name="Eisen J.A."/>
            <person name="Garrity G."/>
            <person name="Lilburn T.G."/>
            <person name="Beck B.J."/>
            <person name="Whitman W.B."/>
            <person name="Hugenholtz P."/>
            <person name="Klenk H.P."/>
        </authorList>
    </citation>
    <scope>NUCLEOTIDE SEQUENCE [LARGE SCALE GENOMIC DNA]</scope>
    <source>
        <strain evidence="7 8">DSM 45044</strain>
    </source>
</reference>
<comment type="caution">
    <text evidence="7">The sequence shown here is derived from an EMBL/GenBank/DDBJ whole genome shotgun (WGS) entry which is preliminary data.</text>
</comment>
<dbReference type="CDD" id="cd06173">
    <property type="entry name" value="MFS_MefA_like"/>
    <property type="match status" value="1"/>
</dbReference>
<comment type="subcellular location">
    <subcellularLocation>
        <location evidence="1">Cell membrane</location>
        <topology evidence="1">Multi-pass membrane protein</topology>
    </subcellularLocation>
</comment>
<dbReference type="PANTHER" id="PTHR23513">
    <property type="entry name" value="INTEGRAL MEMBRANE EFFLUX PROTEIN-RELATED"/>
    <property type="match status" value="1"/>
</dbReference>
<dbReference type="OrthoDB" id="9815525at2"/>
<dbReference type="Proteomes" id="UP000321617">
    <property type="component" value="Unassembled WGS sequence"/>
</dbReference>
<feature type="transmembrane region" description="Helical" evidence="6">
    <location>
        <begin position="111"/>
        <end position="136"/>
    </location>
</feature>
<dbReference type="GO" id="GO:0022857">
    <property type="term" value="F:transmembrane transporter activity"/>
    <property type="evidence" value="ECO:0007669"/>
    <property type="project" value="InterPro"/>
</dbReference>
<keyword evidence="5 6" id="KW-0472">Membrane</keyword>
<evidence type="ECO:0000256" key="2">
    <source>
        <dbReference type="ARBA" id="ARBA00022475"/>
    </source>
</evidence>
<organism evidence="7 8">
    <name type="scientific">Stackebrandtia albiflava</name>
    <dbReference type="NCBI Taxonomy" id="406432"/>
    <lineage>
        <taxon>Bacteria</taxon>
        <taxon>Bacillati</taxon>
        <taxon>Actinomycetota</taxon>
        <taxon>Actinomycetes</taxon>
        <taxon>Glycomycetales</taxon>
        <taxon>Glycomycetaceae</taxon>
        <taxon>Stackebrandtia</taxon>
    </lineage>
</organism>
<dbReference type="InterPro" id="IPR036259">
    <property type="entry name" value="MFS_trans_sf"/>
</dbReference>
<evidence type="ECO:0000256" key="1">
    <source>
        <dbReference type="ARBA" id="ARBA00004651"/>
    </source>
</evidence>
<accession>A0A562VBC8</accession>
<dbReference type="SUPFAM" id="SSF103473">
    <property type="entry name" value="MFS general substrate transporter"/>
    <property type="match status" value="1"/>
</dbReference>
<gene>
    <name evidence="7" type="ORF">LX16_0819</name>
</gene>
<feature type="transmembrane region" description="Helical" evidence="6">
    <location>
        <begin position="226"/>
        <end position="249"/>
    </location>
</feature>
<dbReference type="InterPro" id="IPR011701">
    <property type="entry name" value="MFS"/>
</dbReference>
<keyword evidence="4 6" id="KW-1133">Transmembrane helix</keyword>
<dbReference type="Pfam" id="PF07690">
    <property type="entry name" value="MFS_1"/>
    <property type="match status" value="1"/>
</dbReference>
<keyword evidence="3 6" id="KW-0812">Transmembrane</keyword>
<feature type="transmembrane region" description="Helical" evidence="6">
    <location>
        <begin position="316"/>
        <end position="336"/>
    </location>
</feature>
<dbReference type="AlphaFoldDB" id="A0A562VBC8"/>